<dbReference type="Proteomes" id="UP001209540">
    <property type="component" value="Unassembled WGS sequence"/>
</dbReference>
<evidence type="ECO:0000256" key="1">
    <source>
        <dbReference type="SAM" id="MobiDB-lite"/>
    </source>
</evidence>
<feature type="compositionally biased region" description="Polar residues" evidence="1">
    <location>
        <begin position="113"/>
        <end position="122"/>
    </location>
</feature>
<dbReference type="AlphaFoldDB" id="A0AAD5PAG1"/>
<gene>
    <name evidence="2" type="ORF">BDA99DRAFT_563307</name>
</gene>
<reference evidence="2" key="2">
    <citation type="submission" date="2023-02" db="EMBL/GenBank/DDBJ databases">
        <authorList>
            <consortium name="DOE Joint Genome Institute"/>
            <person name="Mondo S.J."/>
            <person name="Chang Y."/>
            <person name="Wang Y."/>
            <person name="Ahrendt S."/>
            <person name="Andreopoulos W."/>
            <person name="Barry K."/>
            <person name="Beard J."/>
            <person name="Benny G.L."/>
            <person name="Blankenship S."/>
            <person name="Bonito G."/>
            <person name="Cuomo C."/>
            <person name="Desiro A."/>
            <person name="Gervers K.A."/>
            <person name="Hundley H."/>
            <person name="Kuo A."/>
            <person name="LaButti K."/>
            <person name="Lang B.F."/>
            <person name="Lipzen A."/>
            <person name="O'Donnell K."/>
            <person name="Pangilinan J."/>
            <person name="Reynolds N."/>
            <person name="Sandor L."/>
            <person name="Smith M.W."/>
            <person name="Tsang A."/>
            <person name="Grigoriev I.V."/>
            <person name="Stajich J.E."/>
            <person name="Spatafora J.W."/>
        </authorList>
    </citation>
    <scope>NUCLEOTIDE SEQUENCE</scope>
    <source>
        <strain evidence="2">RSA 2281</strain>
    </source>
</reference>
<evidence type="ECO:0000313" key="2">
    <source>
        <dbReference type="EMBL" id="KAI9252272.1"/>
    </source>
</evidence>
<dbReference type="EMBL" id="JAIXMP010000028">
    <property type="protein sequence ID" value="KAI9252272.1"/>
    <property type="molecule type" value="Genomic_DNA"/>
</dbReference>
<feature type="compositionally biased region" description="Low complexity" evidence="1">
    <location>
        <begin position="123"/>
        <end position="139"/>
    </location>
</feature>
<protein>
    <submittedName>
        <fullName evidence="2">Uncharacterized protein</fullName>
    </submittedName>
</protein>
<reference evidence="2" key="1">
    <citation type="journal article" date="2022" name="IScience">
        <title>Evolution of zygomycete secretomes and the origins of terrestrial fungal ecologies.</title>
        <authorList>
            <person name="Chang Y."/>
            <person name="Wang Y."/>
            <person name="Mondo S."/>
            <person name="Ahrendt S."/>
            <person name="Andreopoulos W."/>
            <person name="Barry K."/>
            <person name="Beard J."/>
            <person name="Benny G.L."/>
            <person name="Blankenship S."/>
            <person name="Bonito G."/>
            <person name="Cuomo C."/>
            <person name="Desiro A."/>
            <person name="Gervers K.A."/>
            <person name="Hundley H."/>
            <person name="Kuo A."/>
            <person name="LaButti K."/>
            <person name="Lang B.F."/>
            <person name="Lipzen A."/>
            <person name="O'Donnell K."/>
            <person name="Pangilinan J."/>
            <person name="Reynolds N."/>
            <person name="Sandor L."/>
            <person name="Smith M.E."/>
            <person name="Tsang A."/>
            <person name="Grigoriev I.V."/>
            <person name="Stajich J.E."/>
            <person name="Spatafora J.W."/>
        </authorList>
    </citation>
    <scope>NUCLEOTIDE SEQUENCE</scope>
    <source>
        <strain evidence="2">RSA 2281</strain>
    </source>
</reference>
<feature type="region of interest" description="Disordered" evidence="1">
    <location>
        <begin position="113"/>
        <end position="141"/>
    </location>
</feature>
<keyword evidence="3" id="KW-1185">Reference proteome</keyword>
<comment type="caution">
    <text evidence="2">The sequence shown here is derived from an EMBL/GenBank/DDBJ whole genome shotgun (WGS) entry which is preliminary data.</text>
</comment>
<organism evidence="2 3">
    <name type="scientific">Phascolomyces articulosus</name>
    <dbReference type="NCBI Taxonomy" id="60185"/>
    <lineage>
        <taxon>Eukaryota</taxon>
        <taxon>Fungi</taxon>
        <taxon>Fungi incertae sedis</taxon>
        <taxon>Mucoromycota</taxon>
        <taxon>Mucoromycotina</taxon>
        <taxon>Mucoromycetes</taxon>
        <taxon>Mucorales</taxon>
        <taxon>Lichtheimiaceae</taxon>
        <taxon>Phascolomyces</taxon>
    </lineage>
</organism>
<proteinExistence type="predicted"/>
<sequence length="150" mass="16700">MESEKTQWLYNNTTANSQWDLESSSFDKWRLPSSATSNFDAKKKRSKKNITMDPLQRRRRRQREHGSKLLTNKAASRIPIKSTRIKARKQANQAVNDLADAITHVGLSSSSKVTTTFGCSNNSSDTTTSTTSTSTTPTTAGGVHFMEVKK</sequence>
<accession>A0AAD5PAG1</accession>
<evidence type="ECO:0000313" key="3">
    <source>
        <dbReference type="Proteomes" id="UP001209540"/>
    </source>
</evidence>
<name>A0AAD5PAG1_9FUNG</name>
<feature type="region of interest" description="Disordered" evidence="1">
    <location>
        <begin position="35"/>
        <end position="76"/>
    </location>
</feature>